<dbReference type="RefSeq" id="WP_091404774.1">
    <property type="nucleotide sequence ID" value="NZ_FOAB01000001.1"/>
</dbReference>
<dbReference type="Proteomes" id="UP000198521">
    <property type="component" value="Unassembled WGS sequence"/>
</dbReference>
<evidence type="ECO:0000313" key="1">
    <source>
        <dbReference type="EMBL" id="SEK37941.1"/>
    </source>
</evidence>
<dbReference type="AlphaFoldDB" id="A0A1H7GIM8"/>
<sequence>MLKNRFFFISIILILLISCHTTQENKITTKVENAVESIPEKVEDAVESIEEPAESNEISDQSEDIFQPTPFITKILDQLGVQPKQVYEQFVVQKVMPYDETSTVVVIPTVASQEYDWDVFTLNSYILVVDSETAEIKQQFYEKESWYSDAIRIDEISIDTANYNVTDGKRAFGITLFYIGASKPNPYNSTTISLFIQEENALVRVLDAFEINSYWGEWDMRCTGEFTSVGKVLIMDHNQNNGFYDIKVNVETTTMETFEKGEDDCDEKEITQKSKQLLRYYGSYRLYQKVYTLETESSCGLEIKLEGNQYYLKTSKREHTGIFVIKDGYITFQGLLSDDPKKEVQGSYDDDEIVIQNYGNAMNPFTVFGECADQKYLRLVNKE</sequence>
<proteinExistence type="predicted"/>
<organism evidence="1 2">
    <name type="scientific">Aquimarina amphilecti</name>
    <dbReference type="NCBI Taxonomy" id="1038014"/>
    <lineage>
        <taxon>Bacteria</taxon>
        <taxon>Pseudomonadati</taxon>
        <taxon>Bacteroidota</taxon>
        <taxon>Flavobacteriia</taxon>
        <taxon>Flavobacteriales</taxon>
        <taxon>Flavobacteriaceae</taxon>
        <taxon>Aquimarina</taxon>
    </lineage>
</organism>
<keyword evidence="2" id="KW-1185">Reference proteome</keyword>
<accession>A0A1H7GIM8</accession>
<evidence type="ECO:0000313" key="2">
    <source>
        <dbReference type="Proteomes" id="UP000198521"/>
    </source>
</evidence>
<dbReference type="OrthoDB" id="1187902at2"/>
<dbReference type="PROSITE" id="PS51257">
    <property type="entry name" value="PROKAR_LIPOPROTEIN"/>
    <property type="match status" value="1"/>
</dbReference>
<name>A0A1H7GIM8_AQUAM</name>
<dbReference type="STRING" id="1038014.SAMN04487910_0387"/>
<protein>
    <recommendedName>
        <fullName evidence="3">Lipoprotein</fullName>
    </recommendedName>
</protein>
<reference evidence="1 2" key="1">
    <citation type="submission" date="2016-10" db="EMBL/GenBank/DDBJ databases">
        <authorList>
            <person name="de Groot N.N."/>
        </authorList>
    </citation>
    <scope>NUCLEOTIDE SEQUENCE [LARGE SCALE GENOMIC DNA]</scope>
    <source>
        <strain evidence="1 2">DSM 25232</strain>
    </source>
</reference>
<evidence type="ECO:0008006" key="3">
    <source>
        <dbReference type="Google" id="ProtNLM"/>
    </source>
</evidence>
<gene>
    <name evidence="1" type="ORF">SAMN04487910_0387</name>
</gene>
<dbReference type="EMBL" id="FOAB01000001">
    <property type="protein sequence ID" value="SEK37941.1"/>
    <property type="molecule type" value="Genomic_DNA"/>
</dbReference>